<dbReference type="Proteomes" id="UP000625283">
    <property type="component" value="Unassembled WGS sequence"/>
</dbReference>
<sequence length="264" mass="29948">MKKYGYLFLLAAMVMACQNKSNNKQQQTEDLPKQDTVAEQAPIDSLAAPGKEIVYSADVDSIIDGRILLPSTYRVWENNDVSKIINGSWLELHHKNGSYHIQSASYHIENEDEEPCSGLPTETIVPKEDVLVFFNIPTVQKGAVDSVAFKNPIIEPGTPFEFTFQRDNYKLQATGIQFHKDQERGNPHARYTLKLYKNGQYIRTIIDQTQYNDTATELAFIGDLDKDGLPDFIFSSPRDYEEQRMIIILSGSAYAYDGNVQFDC</sequence>
<dbReference type="EMBL" id="JAERTY010000004">
    <property type="protein sequence ID" value="MBL1408920.1"/>
    <property type="molecule type" value="Genomic_DNA"/>
</dbReference>
<evidence type="ECO:0000313" key="1">
    <source>
        <dbReference type="EMBL" id="MBL1408920.1"/>
    </source>
</evidence>
<proteinExistence type="predicted"/>
<evidence type="ECO:0000313" key="2">
    <source>
        <dbReference type="Proteomes" id="UP000625283"/>
    </source>
</evidence>
<keyword evidence="2" id="KW-1185">Reference proteome</keyword>
<dbReference type="RefSeq" id="WP_202102675.1">
    <property type="nucleotide sequence ID" value="NZ_JAERTY010000004.1"/>
</dbReference>
<accession>A0ABS1R2J7</accession>
<dbReference type="PROSITE" id="PS51257">
    <property type="entry name" value="PROKAR_LIPOPROTEIN"/>
    <property type="match status" value="1"/>
</dbReference>
<gene>
    <name evidence="1" type="ORF">JKG61_09185</name>
</gene>
<name>A0ABS1R2J7_9SPHI</name>
<reference evidence="1 2" key="1">
    <citation type="submission" date="2021-01" db="EMBL/GenBank/DDBJ databases">
        <title>C459-1 draft genome sequence.</title>
        <authorList>
            <person name="Zhang X.-F."/>
        </authorList>
    </citation>
    <scope>NUCLEOTIDE SEQUENCE [LARGE SCALE GENOMIC DNA]</scope>
    <source>
        <strain evidence="2">C459-1</strain>
    </source>
</reference>
<protein>
    <recommendedName>
        <fullName evidence="3">VCBS repeat-containing protein</fullName>
    </recommendedName>
</protein>
<organism evidence="1 2">
    <name type="scientific">Sphingobacterium faecale</name>
    <dbReference type="NCBI Taxonomy" id="2803775"/>
    <lineage>
        <taxon>Bacteria</taxon>
        <taxon>Pseudomonadati</taxon>
        <taxon>Bacteroidota</taxon>
        <taxon>Sphingobacteriia</taxon>
        <taxon>Sphingobacteriales</taxon>
        <taxon>Sphingobacteriaceae</taxon>
        <taxon>Sphingobacterium</taxon>
    </lineage>
</organism>
<evidence type="ECO:0008006" key="3">
    <source>
        <dbReference type="Google" id="ProtNLM"/>
    </source>
</evidence>
<comment type="caution">
    <text evidence="1">The sequence shown here is derived from an EMBL/GenBank/DDBJ whole genome shotgun (WGS) entry which is preliminary data.</text>
</comment>